<organism evidence="3 4">
    <name type="scientific">Actinokineospora terrae</name>
    <dbReference type="NCBI Taxonomy" id="155974"/>
    <lineage>
        <taxon>Bacteria</taxon>
        <taxon>Bacillati</taxon>
        <taxon>Actinomycetota</taxon>
        <taxon>Actinomycetes</taxon>
        <taxon>Pseudonocardiales</taxon>
        <taxon>Pseudonocardiaceae</taxon>
        <taxon>Actinokineospora</taxon>
    </lineage>
</organism>
<proteinExistence type="predicted"/>
<dbReference type="STRING" id="155974.SAMN04487818_102416"/>
<dbReference type="InterPro" id="IPR052529">
    <property type="entry name" value="Bact_Transport_Assoc"/>
</dbReference>
<keyword evidence="1" id="KW-0472">Membrane</keyword>
<feature type="transmembrane region" description="Helical" evidence="1">
    <location>
        <begin position="12"/>
        <end position="31"/>
    </location>
</feature>
<keyword evidence="4" id="KW-1185">Reference proteome</keyword>
<gene>
    <name evidence="3" type="ORF">SAMN04487818_102416</name>
</gene>
<dbReference type="EMBL" id="FOGI01000002">
    <property type="protein sequence ID" value="SER28868.1"/>
    <property type="molecule type" value="Genomic_DNA"/>
</dbReference>
<accession>A0A1H9MYX9</accession>
<evidence type="ECO:0000313" key="3">
    <source>
        <dbReference type="EMBL" id="SER28868.1"/>
    </source>
</evidence>
<keyword evidence="1" id="KW-1133">Transmembrane helix</keyword>
<feature type="domain" description="DUF418" evidence="2">
    <location>
        <begin position="3"/>
        <end position="79"/>
    </location>
</feature>
<feature type="transmembrane region" description="Helical" evidence="1">
    <location>
        <begin position="37"/>
        <end position="57"/>
    </location>
</feature>
<keyword evidence="1" id="KW-0812">Transmembrane</keyword>
<protein>
    <recommendedName>
        <fullName evidence="2">DUF418 domain-containing protein</fullName>
    </recommendedName>
</protein>
<dbReference type="AlphaFoldDB" id="A0A1H9MYX9"/>
<evidence type="ECO:0000313" key="4">
    <source>
        <dbReference type="Proteomes" id="UP000199051"/>
    </source>
</evidence>
<evidence type="ECO:0000256" key="1">
    <source>
        <dbReference type="SAM" id="Phobius"/>
    </source>
</evidence>
<dbReference type="Proteomes" id="UP000199051">
    <property type="component" value="Unassembled WGS sequence"/>
</dbReference>
<sequence length="83" mass="8875">MLAITACGERSFSCYLFQSVVFVALLSSYTLGPGETLGTAEVAVIALATWVVSVLLADLLRQAGVRGPAEVLLRRLTYRTAAR</sequence>
<reference evidence="4" key="1">
    <citation type="submission" date="2016-10" db="EMBL/GenBank/DDBJ databases">
        <authorList>
            <person name="Varghese N."/>
            <person name="Submissions S."/>
        </authorList>
    </citation>
    <scope>NUCLEOTIDE SEQUENCE [LARGE SCALE GENOMIC DNA]</scope>
    <source>
        <strain evidence="4">DSM 44260</strain>
    </source>
</reference>
<dbReference type="PANTHER" id="PTHR30590:SF2">
    <property type="entry name" value="INNER MEMBRANE PROTEIN"/>
    <property type="match status" value="1"/>
</dbReference>
<dbReference type="Pfam" id="PF04235">
    <property type="entry name" value="DUF418"/>
    <property type="match status" value="1"/>
</dbReference>
<name>A0A1H9MYX9_9PSEU</name>
<dbReference type="InterPro" id="IPR007349">
    <property type="entry name" value="DUF418"/>
</dbReference>
<dbReference type="PANTHER" id="PTHR30590">
    <property type="entry name" value="INNER MEMBRANE PROTEIN"/>
    <property type="match status" value="1"/>
</dbReference>
<evidence type="ECO:0000259" key="2">
    <source>
        <dbReference type="Pfam" id="PF04235"/>
    </source>
</evidence>